<dbReference type="EMBL" id="ML978076">
    <property type="protein sequence ID" value="KAF2010672.1"/>
    <property type="molecule type" value="Genomic_DNA"/>
</dbReference>
<dbReference type="SUPFAM" id="SSF57903">
    <property type="entry name" value="FYVE/PHD zinc finger"/>
    <property type="match status" value="1"/>
</dbReference>
<dbReference type="InterPro" id="IPR013083">
    <property type="entry name" value="Znf_RING/FYVE/PHD"/>
</dbReference>
<keyword evidence="2 4" id="KW-0863">Zinc-finger</keyword>
<dbReference type="Pfam" id="PF01363">
    <property type="entry name" value="FYVE"/>
    <property type="match status" value="1"/>
</dbReference>
<feature type="domain" description="RING-type" evidence="6">
    <location>
        <begin position="577"/>
        <end position="620"/>
    </location>
</feature>
<dbReference type="RefSeq" id="XP_033379011.1">
    <property type="nucleotide sequence ID" value="XM_033529306.1"/>
</dbReference>
<dbReference type="OrthoDB" id="660555at2759"/>
<dbReference type="InterPro" id="IPR000306">
    <property type="entry name" value="Znf_FYVE"/>
</dbReference>
<evidence type="ECO:0000259" key="6">
    <source>
        <dbReference type="PROSITE" id="PS50089"/>
    </source>
</evidence>
<feature type="compositionally biased region" description="Polar residues" evidence="5">
    <location>
        <begin position="58"/>
        <end position="67"/>
    </location>
</feature>
<evidence type="ECO:0000256" key="4">
    <source>
        <dbReference type="PROSITE-ProRule" id="PRU00175"/>
    </source>
</evidence>
<dbReference type="InterPro" id="IPR017455">
    <property type="entry name" value="Znf_FYVE-rel"/>
</dbReference>
<feature type="compositionally biased region" description="Basic and acidic residues" evidence="5">
    <location>
        <begin position="371"/>
        <end position="384"/>
    </location>
</feature>
<feature type="compositionally biased region" description="Polar residues" evidence="5">
    <location>
        <begin position="1"/>
        <end position="11"/>
    </location>
</feature>
<feature type="domain" description="FYVE-type" evidence="7">
    <location>
        <begin position="234"/>
        <end position="332"/>
    </location>
</feature>
<evidence type="ECO:0000256" key="1">
    <source>
        <dbReference type="ARBA" id="ARBA00022723"/>
    </source>
</evidence>
<dbReference type="GO" id="GO:0008270">
    <property type="term" value="F:zinc ion binding"/>
    <property type="evidence" value="ECO:0007669"/>
    <property type="project" value="UniProtKB-KW"/>
</dbReference>
<dbReference type="InterPro" id="IPR011011">
    <property type="entry name" value="Znf_FYVE_PHD"/>
</dbReference>
<dbReference type="PROSITE" id="PS50178">
    <property type="entry name" value="ZF_FYVE"/>
    <property type="match status" value="1"/>
</dbReference>
<keyword evidence="9" id="KW-1185">Reference proteome</keyword>
<gene>
    <name evidence="8" type="ORF">BU24DRAFT_427783</name>
</gene>
<dbReference type="PANTHER" id="PTHR23164:SF30">
    <property type="entry name" value="EARLY ENDOSOME ANTIGEN 1"/>
    <property type="match status" value="1"/>
</dbReference>
<dbReference type="Gene3D" id="3.30.40.10">
    <property type="entry name" value="Zinc/RING finger domain, C3HC4 (zinc finger)"/>
    <property type="match status" value="2"/>
</dbReference>
<evidence type="ECO:0008006" key="10">
    <source>
        <dbReference type="Google" id="ProtNLM"/>
    </source>
</evidence>
<dbReference type="SUPFAM" id="SSF57850">
    <property type="entry name" value="RING/U-box"/>
    <property type="match status" value="1"/>
</dbReference>
<feature type="region of interest" description="Disordered" evidence="5">
    <location>
        <begin position="334"/>
        <end position="391"/>
    </location>
</feature>
<dbReference type="PANTHER" id="PTHR23164">
    <property type="entry name" value="EARLY ENDOSOME ANTIGEN 1"/>
    <property type="match status" value="1"/>
</dbReference>
<sequence length="623" mass="67686">MSSHPHSLHQQRSWSSNSSGGRGDDNRTLLTSKALPPPPPDDEDGEASSPFPTLHRGSGSNRSSLPHNNHGVVASHFLAQHADTHGGQTWVDFLRESGPDANEGLGVGHNTTQRSEWPGQTTSASSSRLALPTRLPRASSTSSANSVERKRRLTAPESPGRQTSGRRTRASFGDATGGTQSDPIGPGNVPPTRNRLPRPPLNTHSPHPPRTSSVGGGRRQSNMSDIALPPWQADHEVNLCPVCGNQFTFWYRKHHCRKCGRVVCANCSPHRITIPRQFIVHPPSESFAGSNMVDLTGSDDDNQMSAFGPFRNPALGGGDIVRVCNPCVPDPNYSLPPQPPPYSTRPGVQPDVFPPQHTEARHSFPRGHRPSHSDSHAAAHDAYPRDGPPYQDRARLADIWVPTTSSSMTTSRQHQHNQHHHHPSPSHPNSAALGFLYHAIPNEPQQAPAPQHRRQIAEEDECPVCGFELPPRGPNGEETDREEHISSCILTFSDAPVSTPPTVTGTPNPPDLAVVSSAGLSSTSLPNPRVRGMSDAAGTPGSSTTSRNRMSLSARGMFPYVATEKDCVDEDGTTAECVICFEDFEAGDKMARLVCWCKFHEECIRQWWAKKGRGACPTHQLHE</sequence>
<feature type="region of interest" description="Disordered" evidence="5">
    <location>
        <begin position="92"/>
        <end position="224"/>
    </location>
</feature>
<dbReference type="Proteomes" id="UP000799778">
    <property type="component" value="Unassembled WGS sequence"/>
</dbReference>
<dbReference type="AlphaFoldDB" id="A0A6A5XCF5"/>
<dbReference type="GeneID" id="54286703"/>
<evidence type="ECO:0000313" key="8">
    <source>
        <dbReference type="EMBL" id="KAF2010672.1"/>
    </source>
</evidence>
<keyword evidence="1" id="KW-0479">Metal-binding</keyword>
<organism evidence="8 9">
    <name type="scientific">Aaosphaeria arxii CBS 175.79</name>
    <dbReference type="NCBI Taxonomy" id="1450172"/>
    <lineage>
        <taxon>Eukaryota</taxon>
        <taxon>Fungi</taxon>
        <taxon>Dikarya</taxon>
        <taxon>Ascomycota</taxon>
        <taxon>Pezizomycotina</taxon>
        <taxon>Dothideomycetes</taxon>
        <taxon>Pleosporomycetidae</taxon>
        <taxon>Pleosporales</taxon>
        <taxon>Pleosporales incertae sedis</taxon>
        <taxon>Aaosphaeria</taxon>
    </lineage>
</organism>
<evidence type="ECO:0000313" key="9">
    <source>
        <dbReference type="Proteomes" id="UP000799778"/>
    </source>
</evidence>
<dbReference type="InterPro" id="IPR001841">
    <property type="entry name" value="Znf_RING"/>
</dbReference>
<dbReference type="Pfam" id="PF13639">
    <property type="entry name" value="zf-RING_2"/>
    <property type="match status" value="1"/>
</dbReference>
<dbReference type="SMART" id="SM00064">
    <property type="entry name" value="FYVE"/>
    <property type="match status" value="1"/>
</dbReference>
<evidence type="ECO:0000256" key="2">
    <source>
        <dbReference type="ARBA" id="ARBA00022771"/>
    </source>
</evidence>
<accession>A0A6A5XCF5</accession>
<dbReference type="CDD" id="cd16489">
    <property type="entry name" value="mRING-CH-C4HC2H_ZNRF"/>
    <property type="match status" value="1"/>
</dbReference>
<keyword evidence="3" id="KW-0862">Zinc</keyword>
<feature type="region of interest" description="Disordered" evidence="5">
    <location>
        <begin position="518"/>
        <end position="548"/>
    </location>
</feature>
<name>A0A6A5XCF5_9PLEO</name>
<evidence type="ECO:0000256" key="5">
    <source>
        <dbReference type="SAM" id="MobiDB-lite"/>
    </source>
</evidence>
<protein>
    <recommendedName>
        <fullName evidence="10">FYVE-domain-containing protein</fullName>
    </recommendedName>
</protein>
<proteinExistence type="predicted"/>
<feature type="compositionally biased region" description="Pro residues" evidence="5">
    <location>
        <begin position="334"/>
        <end position="343"/>
    </location>
</feature>
<dbReference type="SMART" id="SM00184">
    <property type="entry name" value="RING"/>
    <property type="match status" value="1"/>
</dbReference>
<reference evidence="8" key="1">
    <citation type="journal article" date="2020" name="Stud. Mycol.">
        <title>101 Dothideomycetes genomes: a test case for predicting lifestyles and emergence of pathogens.</title>
        <authorList>
            <person name="Haridas S."/>
            <person name="Albert R."/>
            <person name="Binder M."/>
            <person name="Bloem J."/>
            <person name="Labutti K."/>
            <person name="Salamov A."/>
            <person name="Andreopoulos B."/>
            <person name="Baker S."/>
            <person name="Barry K."/>
            <person name="Bills G."/>
            <person name="Bluhm B."/>
            <person name="Cannon C."/>
            <person name="Castanera R."/>
            <person name="Culley D."/>
            <person name="Daum C."/>
            <person name="Ezra D."/>
            <person name="Gonzalez J."/>
            <person name="Henrissat B."/>
            <person name="Kuo A."/>
            <person name="Liang C."/>
            <person name="Lipzen A."/>
            <person name="Lutzoni F."/>
            <person name="Magnuson J."/>
            <person name="Mondo S."/>
            <person name="Nolan M."/>
            <person name="Ohm R."/>
            <person name="Pangilinan J."/>
            <person name="Park H.-J."/>
            <person name="Ramirez L."/>
            <person name="Alfaro M."/>
            <person name="Sun H."/>
            <person name="Tritt A."/>
            <person name="Yoshinaga Y."/>
            <person name="Zwiers L.-H."/>
            <person name="Turgeon B."/>
            <person name="Goodwin S."/>
            <person name="Spatafora J."/>
            <person name="Crous P."/>
            <person name="Grigoriev I."/>
        </authorList>
    </citation>
    <scope>NUCLEOTIDE SEQUENCE</scope>
    <source>
        <strain evidence="8">CBS 175.79</strain>
    </source>
</reference>
<evidence type="ECO:0000259" key="7">
    <source>
        <dbReference type="PROSITE" id="PS50178"/>
    </source>
</evidence>
<feature type="compositionally biased region" description="Basic residues" evidence="5">
    <location>
        <begin position="413"/>
        <end position="424"/>
    </location>
</feature>
<evidence type="ECO:0000256" key="3">
    <source>
        <dbReference type="ARBA" id="ARBA00022833"/>
    </source>
</evidence>
<feature type="region of interest" description="Disordered" evidence="5">
    <location>
        <begin position="1"/>
        <end position="69"/>
    </location>
</feature>
<feature type="compositionally biased region" description="Polar residues" evidence="5">
    <location>
        <begin position="109"/>
        <end position="128"/>
    </location>
</feature>
<dbReference type="PROSITE" id="PS50089">
    <property type="entry name" value="ZF_RING_2"/>
    <property type="match status" value="1"/>
</dbReference>
<feature type="region of interest" description="Disordered" evidence="5">
    <location>
        <begin position="405"/>
        <end position="429"/>
    </location>
</feature>